<feature type="transmembrane region" description="Helical" evidence="1">
    <location>
        <begin position="205"/>
        <end position="226"/>
    </location>
</feature>
<feature type="transmembrane region" description="Helical" evidence="1">
    <location>
        <begin position="83"/>
        <end position="102"/>
    </location>
</feature>
<feature type="transmembrane region" description="Helical" evidence="1">
    <location>
        <begin position="180"/>
        <end position="199"/>
    </location>
</feature>
<keyword evidence="1" id="KW-0472">Membrane</keyword>
<comment type="caution">
    <text evidence="4">The sequence shown here is derived from an EMBL/GenBank/DDBJ whole genome shotgun (WGS) entry which is preliminary data.</text>
</comment>
<keyword evidence="4" id="KW-0012">Acyltransferase</keyword>
<name>A0ABQ1H9F6_9GAMM</name>
<dbReference type="PANTHER" id="PTHR23028:SF53">
    <property type="entry name" value="ACYL_TRANSF_3 DOMAIN-CONTAINING PROTEIN"/>
    <property type="match status" value="1"/>
</dbReference>
<dbReference type="InterPro" id="IPR050879">
    <property type="entry name" value="Acyltransferase_3"/>
</dbReference>
<reference evidence="5" key="1">
    <citation type="journal article" date="2019" name="Int. J. Syst. Evol. Microbiol.">
        <title>The Global Catalogue of Microorganisms (GCM) 10K type strain sequencing project: providing services to taxonomists for standard genome sequencing and annotation.</title>
        <authorList>
            <consortium name="The Broad Institute Genomics Platform"/>
            <consortium name="The Broad Institute Genome Sequencing Center for Infectious Disease"/>
            <person name="Wu L."/>
            <person name="Ma J."/>
        </authorList>
    </citation>
    <scope>NUCLEOTIDE SEQUENCE [LARGE SCALE GENOMIC DNA]</scope>
    <source>
        <strain evidence="5">CGMCC 1.15905</strain>
    </source>
</reference>
<keyword evidence="5" id="KW-1185">Reference proteome</keyword>
<feature type="transmembrane region" description="Helical" evidence="1">
    <location>
        <begin position="155"/>
        <end position="173"/>
    </location>
</feature>
<organism evidence="4 5">
    <name type="scientific">Arenimonas soli</name>
    <dbReference type="NCBI Taxonomy" id="2269504"/>
    <lineage>
        <taxon>Bacteria</taxon>
        <taxon>Pseudomonadati</taxon>
        <taxon>Pseudomonadota</taxon>
        <taxon>Gammaproteobacteria</taxon>
        <taxon>Lysobacterales</taxon>
        <taxon>Lysobacteraceae</taxon>
        <taxon>Arenimonas</taxon>
    </lineage>
</organism>
<dbReference type="RefSeq" id="WP_188659903.1">
    <property type="nucleotide sequence ID" value="NZ_BMKC01000001.1"/>
</dbReference>
<gene>
    <name evidence="4" type="ORF">GCM10011521_01130</name>
</gene>
<proteinExistence type="predicted"/>
<evidence type="ECO:0000259" key="3">
    <source>
        <dbReference type="Pfam" id="PF19040"/>
    </source>
</evidence>
<feature type="transmembrane region" description="Helical" evidence="1">
    <location>
        <begin position="327"/>
        <end position="344"/>
    </location>
</feature>
<keyword evidence="1" id="KW-0812">Transmembrane</keyword>
<dbReference type="Pfam" id="PF19040">
    <property type="entry name" value="SGNH"/>
    <property type="match status" value="1"/>
</dbReference>
<keyword evidence="4" id="KW-0808">Transferase</keyword>
<dbReference type="Pfam" id="PF01757">
    <property type="entry name" value="Acyl_transf_3"/>
    <property type="match status" value="1"/>
</dbReference>
<evidence type="ECO:0000313" key="4">
    <source>
        <dbReference type="EMBL" id="GGA66801.1"/>
    </source>
</evidence>
<sequence>MTSPKHGGHSGGGFRPEIQGLRAVAVALVLVFHVWPSALPGGYVGVDVFFVISGFLITGLLLREVQERGRISITGFYAKRIKRLLPAATVVLMAVATCISLLPMVRWQETAYEIAASALYVENWWLAGLSVDYLAADSPPSPVTHFWSLSVEEQYYIIWPLLFAVAAVFSGWRSAGPRRVFIGLLVPIGLLSLAYSIYLTPRNPGLAYFATTTRVWELALGGFVAVQFARTSLGAGKATLLGVAGLVAIVLAAFTFGHGTPFPGYHALLPTVGAALVIMAGQSHMSWSPLRLLNSGPFQYLGDISYSLYLWHWPVIVFYQQISQRDVTLIDGVVVLVVSTALAHQTKFLVEDRFRVPGFASSRRWMPFAFAGGCIGLVLGSGAFVNAQYLARAGERAASDASEGALAITPSPAGARSDNPVVYALGCHVDQMSPEPIPCAIENPDGDMHVMIVGDSHAVQWVPALQVIAKSKGWRLSSHTKSACAFSEAVVLKARGGPVYESCREWSRNVTRDLLATKPDLVLLSLSTTYLVEGVSDPSDNFDALAAGIADAVRPLVEAGIRVVAIRDTPRLGIDVAECMSRQGATQAGCSRNARPLLARPDPLDAAAVRVPAMARVDMNPAICPGTTCPPVIGGLLVWRDSHHLTATFARSLAPELESRLDAVLADHAEPD</sequence>
<dbReference type="EMBL" id="BMKC01000001">
    <property type="protein sequence ID" value="GGA66801.1"/>
    <property type="molecule type" value="Genomic_DNA"/>
</dbReference>
<dbReference type="InterPro" id="IPR002656">
    <property type="entry name" value="Acyl_transf_3_dom"/>
</dbReference>
<protein>
    <submittedName>
        <fullName evidence="4">Acyltransferase</fullName>
    </submittedName>
</protein>
<feature type="transmembrane region" description="Helical" evidence="1">
    <location>
        <begin position="42"/>
        <end position="62"/>
    </location>
</feature>
<keyword evidence="1" id="KW-1133">Transmembrane helix</keyword>
<feature type="transmembrane region" description="Helical" evidence="1">
    <location>
        <begin position="365"/>
        <end position="385"/>
    </location>
</feature>
<feature type="transmembrane region" description="Helical" evidence="1">
    <location>
        <begin position="238"/>
        <end position="256"/>
    </location>
</feature>
<evidence type="ECO:0000259" key="2">
    <source>
        <dbReference type="Pfam" id="PF01757"/>
    </source>
</evidence>
<dbReference type="GO" id="GO:0016746">
    <property type="term" value="F:acyltransferase activity"/>
    <property type="evidence" value="ECO:0007669"/>
    <property type="project" value="UniProtKB-KW"/>
</dbReference>
<dbReference type="InterPro" id="IPR043968">
    <property type="entry name" value="SGNH"/>
</dbReference>
<accession>A0ABQ1H9F6</accession>
<dbReference type="PANTHER" id="PTHR23028">
    <property type="entry name" value="ACETYLTRANSFERASE"/>
    <property type="match status" value="1"/>
</dbReference>
<feature type="domain" description="Acyltransferase 3" evidence="2">
    <location>
        <begin position="17"/>
        <end position="342"/>
    </location>
</feature>
<dbReference type="Proteomes" id="UP000623419">
    <property type="component" value="Unassembled WGS sequence"/>
</dbReference>
<evidence type="ECO:0000256" key="1">
    <source>
        <dbReference type="SAM" id="Phobius"/>
    </source>
</evidence>
<evidence type="ECO:0000313" key="5">
    <source>
        <dbReference type="Proteomes" id="UP000623419"/>
    </source>
</evidence>
<feature type="transmembrane region" description="Helical" evidence="1">
    <location>
        <begin position="20"/>
        <end position="36"/>
    </location>
</feature>
<feature type="domain" description="SGNH" evidence="3">
    <location>
        <begin position="427"/>
        <end position="658"/>
    </location>
</feature>